<dbReference type="Pfam" id="PF13715">
    <property type="entry name" value="CarbopepD_reg_2"/>
    <property type="match status" value="1"/>
</dbReference>
<dbReference type="NCBIfam" id="TIGR04056">
    <property type="entry name" value="OMP_RagA_SusC"/>
    <property type="match status" value="1"/>
</dbReference>
<dbReference type="InterPro" id="IPR039426">
    <property type="entry name" value="TonB-dep_rcpt-like"/>
</dbReference>
<evidence type="ECO:0000313" key="6">
    <source>
        <dbReference type="EMBL" id="MFD2741912.1"/>
    </source>
</evidence>
<feature type="domain" description="TonB-dependent receptor plug" evidence="5">
    <location>
        <begin position="216"/>
        <end position="319"/>
    </location>
</feature>
<dbReference type="Gene3D" id="2.170.130.10">
    <property type="entry name" value="TonB-dependent receptor, plug domain"/>
    <property type="match status" value="1"/>
</dbReference>
<dbReference type="RefSeq" id="WP_066753020.1">
    <property type="nucleotide sequence ID" value="NZ_JBHUMB010000005.1"/>
</dbReference>
<comment type="similarity">
    <text evidence="1 2">Belongs to the TonB-dependent receptor family.</text>
</comment>
<protein>
    <submittedName>
        <fullName evidence="6">SusC/RagA family TonB-linked outer membrane protein</fullName>
    </submittedName>
</protein>
<keyword evidence="1" id="KW-1134">Transmembrane beta strand</keyword>
<dbReference type="InterPro" id="IPR008969">
    <property type="entry name" value="CarboxyPept-like_regulatory"/>
</dbReference>
<evidence type="ECO:0000259" key="5">
    <source>
        <dbReference type="Pfam" id="PF07715"/>
    </source>
</evidence>
<dbReference type="InterPro" id="IPR037066">
    <property type="entry name" value="Plug_dom_sf"/>
</dbReference>
<keyword evidence="2" id="KW-0798">TonB box</keyword>
<evidence type="ECO:0000313" key="7">
    <source>
        <dbReference type="Proteomes" id="UP001597418"/>
    </source>
</evidence>
<comment type="caution">
    <text evidence="6">The sequence shown here is derived from an EMBL/GenBank/DDBJ whole genome shotgun (WGS) entry which is preliminary data.</text>
</comment>
<gene>
    <name evidence="6" type="ORF">ACFSQ6_00730</name>
</gene>
<evidence type="ECO:0000256" key="1">
    <source>
        <dbReference type="PROSITE-ProRule" id="PRU01360"/>
    </source>
</evidence>
<organism evidence="6 7">
    <name type="scientific">Sphingobacterium populi</name>
    <dbReference type="NCBI Taxonomy" id="1812824"/>
    <lineage>
        <taxon>Bacteria</taxon>
        <taxon>Pseudomonadati</taxon>
        <taxon>Bacteroidota</taxon>
        <taxon>Sphingobacteriia</taxon>
        <taxon>Sphingobacteriales</taxon>
        <taxon>Sphingobacteriaceae</taxon>
        <taxon>Sphingobacterium</taxon>
    </lineage>
</organism>
<dbReference type="InterPro" id="IPR012910">
    <property type="entry name" value="Plug_dom"/>
</dbReference>
<dbReference type="SUPFAM" id="SSF56935">
    <property type="entry name" value="Porins"/>
    <property type="match status" value="1"/>
</dbReference>
<reference evidence="7" key="1">
    <citation type="journal article" date="2019" name="Int. J. Syst. Evol. Microbiol.">
        <title>The Global Catalogue of Microorganisms (GCM) 10K type strain sequencing project: providing services to taxonomists for standard genome sequencing and annotation.</title>
        <authorList>
            <consortium name="The Broad Institute Genomics Platform"/>
            <consortium name="The Broad Institute Genome Sequencing Center for Infectious Disease"/>
            <person name="Wu L."/>
            <person name="Ma J."/>
        </authorList>
    </citation>
    <scope>NUCLEOTIDE SEQUENCE [LARGE SCALE GENOMIC DNA]</scope>
    <source>
        <strain evidence="7">KCTC 42247</strain>
    </source>
</reference>
<accession>A0ABW5UB43</accession>
<dbReference type="SUPFAM" id="SSF49464">
    <property type="entry name" value="Carboxypeptidase regulatory domain-like"/>
    <property type="match status" value="1"/>
</dbReference>
<keyword evidence="3" id="KW-0732">Signal</keyword>
<feature type="chain" id="PRO_5046912941" evidence="3">
    <location>
        <begin position="32"/>
        <end position="1191"/>
    </location>
</feature>
<comment type="subcellular location">
    <subcellularLocation>
        <location evidence="1">Cell outer membrane</location>
        <topology evidence="1">Multi-pass membrane protein</topology>
    </subcellularLocation>
</comment>
<feature type="domain" description="TonB-dependent receptor-like beta-barrel" evidence="4">
    <location>
        <begin position="575"/>
        <end position="1044"/>
    </location>
</feature>
<keyword evidence="1" id="KW-0813">Transport</keyword>
<dbReference type="PROSITE" id="PS52016">
    <property type="entry name" value="TONB_DEPENDENT_REC_3"/>
    <property type="match status" value="1"/>
</dbReference>
<keyword evidence="1 2" id="KW-0472">Membrane</keyword>
<evidence type="ECO:0000259" key="4">
    <source>
        <dbReference type="Pfam" id="PF00593"/>
    </source>
</evidence>
<dbReference type="Gene3D" id="2.60.40.1120">
    <property type="entry name" value="Carboxypeptidase-like, regulatory domain"/>
    <property type="match status" value="1"/>
</dbReference>
<feature type="signal peptide" evidence="3">
    <location>
        <begin position="1"/>
        <end position="31"/>
    </location>
</feature>
<dbReference type="Pfam" id="PF00593">
    <property type="entry name" value="TonB_dep_Rec_b-barrel"/>
    <property type="match status" value="1"/>
</dbReference>
<keyword evidence="7" id="KW-1185">Reference proteome</keyword>
<dbReference type="Proteomes" id="UP001597418">
    <property type="component" value="Unassembled WGS sequence"/>
</dbReference>
<dbReference type="EMBL" id="JBHUMB010000005">
    <property type="protein sequence ID" value="MFD2741912.1"/>
    <property type="molecule type" value="Genomic_DNA"/>
</dbReference>
<dbReference type="InterPro" id="IPR023997">
    <property type="entry name" value="TonB-dep_OMP_SusC/RagA_CS"/>
</dbReference>
<dbReference type="Pfam" id="PF07715">
    <property type="entry name" value="Plug"/>
    <property type="match status" value="1"/>
</dbReference>
<keyword evidence="1" id="KW-0998">Cell outer membrane</keyword>
<dbReference type="InterPro" id="IPR023996">
    <property type="entry name" value="TonB-dep_OMP_SusC/RagA"/>
</dbReference>
<keyword evidence="1" id="KW-0812">Transmembrane</keyword>
<name>A0ABW5UB43_9SPHI</name>
<evidence type="ECO:0000256" key="2">
    <source>
        <dbReference type="RuleBase" id="RU003357"/>
    </source>
</evidence>
<dbReference type="InterPro" id="IPR000531">
    <property type="entry name" value="Beta-barrel_TonB"/>
</dbReference>
<sequence length="1191" mass="131811">MNFTKYSTRLVAINRKALRCGLLFLALLVGAETQGAKSENPTHQKVTLTEKRISLQRTINEIEKQTEIKFVYSPSVLQTTRMLDLKTTDWVLGQLLNQIHTDLDVQYKLENKKILLLRATAQNTIRGQVVDAANKRGIEGVSIVLKGTNISTRTDEDGNFQISANVGDVLTFDYIGYTQKDVSVTSATGNLTVQISESTSNLDEVVVTGYATQRRKDLTSAVSVVNVSEMNRQPSGQINNQLQGQASGVTVIGSGQPGREPQVRIRGINTFGNNSPLYVVDGIPIQNIVDLNPNDIDQMQVLKDAGSASIYGARAANGVIIITTKKGKQDGEVRVNYDMFYGSQRPIRGNIWDIASPLDNARLTFQAQRNSGLTDIGNDLYGTGAEPRLPDYIAPQGAMEGDPRVNPALYNVNPNFFDRNAGDFYRINRANHAGTDWADEIFSNAPIMSHNIAVSHGNEKGAFLFSANYFDQQGVLKNTFMNRYTVRANSNYKIGNRVRIGENITYSLRRSPQTGEGSITGGMGNDGIGELDEGNAIGMSFRQAPIIPVYDIMGNYAGTAGGGLGNARNPVAMLDRMRNNRSQNSRLIGNVFAEVDLWKNFTARTVFGGEINAGNSQRFVFPQYENLENEVANAYTENSVDAWNWTWTNTINYKQNFNNIHDISVVVGTESFQENFRFMEASTQGYVSFDRDFVDLSTGFGAQTARSARDASTLSSYIGRVDYNFKQKYLLGLTIRRDASSKFLNNQSGWFPAVSAGWRVSDEQFMSGAKNWLNDFKIRGGYGVMGNQLNVNSRNAYDTFVGVRRSSYYDITGSGNSTALGIQPFRIGNPDARWEKNINTNVGFDATLFSRLELNVDYYSKVVDDLLYNPELPGTAGRALQPFTNVARMKNSGLDLAITGNFDLGPDLKLTTTGTLTTYKNNIESISQNSDYFDVIGTQYRYNGNYVVRNSVGNPMGSFFGYQVDGFWNSQEEVNAANASARQVSGNPEAVYQTDIGVGRFRYADVNGDGIITADDRTVLGNPNPTMSYGLNLGLTYKNWDFSAFFYGVAGNDIWNNVRWYTDFYSSFNGSANSNTAVYNSWTPENMNAKAPIQELDGFTSTKNVPNSYFVEPGGYLRLRNAALGYTLPQEWLTRARLKRVRIYVQAANLFTITKYTGPDPEIAGSTTAFGIDQGTYITPRQILFGLNVGF</sequence>
<evidence type="ECO:0000256" key="3">
    <source>
        <dbReference type="SAM" id="SignalP"/>
    </source>
</evidence>
<proteinExistence type="inferred from homology"/>
<dbReference type="NCBIfam" id="TIGR04057">
    <property type="entry name" value="SusC_RagA_signa"/>
    <property type="match status" value="1"/>
</dbReference>